<name>A0ABT6M177_9ACTN</name>
<comment type="caution">
    <text evidence="1">The sequence shown here is derived from an EMBL/GenBank/DDBJ whole genome shotgun (WGS) entry which is preliminary data.</text>
</comment>
<accession>A0ABT6M177</accession>
<sequence>MKELKSSPKIRALREGDWTDYDDVDRLTVRRGSRREPEDIALRLAEWAHEELTVLKDAGTPAAPERRFLTPATAHTALAPTPLR</sequence>
<evidence type="ECO:0000313" key="2">
    <source>
        <dbReference type="Proteomes" id="UP001160499"/>
    </source>
</evidence>
<organism evidence="1 2">
    <name type="scientific">Streptomyces pseudovenezuelae</name>
    <dbReference type="NCBI Taxonomy" id="67350"/>
    <lineage>
        <taxon>Bacteria</taxon>
        <taxon>Bacillati</taxon>
        <taxon>Actinomycetota</taxon>
        <taxon>Actinomycetes</taxon>
        <taxon>Kitasatosporales</taxon>
        <taxon>Streptomycetaceae</taxon>
        <taxon>Streptomyces</taxon>
        <taxon>Streptomyces aurantiacus group</taxon>
    </lineage>
</organism>
<gene>
    <name evidence="1" type="ORF">M2283_009617</name>
</gene>
<protein>
    <submittedName>
        <fullName evidence="1">Uncharacterized protein</fullName>
    </submittedName>
</protein>
<proteinExistence type="predicted"/>
<evidence type="ECO:0000313" key="1">
    <source>
        <dbReference type="EMBL" id="MDH6222268.1"/>
    </source>
</evidence>
<dbReference type="Proteomes" id="UP001160499">
    <property type="component" value="Unassembled WGS sequence"/>
</dbReference>
<dbReference type="RefSeq" id="WP_280882908.1">
    <property type="nucleotide sequence ID" value="NZ_JARXVH010000031.1"/>
</dbReference>
<reference evidence="1 2" key="1">
    <citation type="submission" date="2023-04" db="EMBL/GenBank/DDBJ databases">
        <title>Forest soil microbial communities from Buena Vista Peninsula, Colon Province, Panama.</title>
        <authorList>
            <person name="Bouskill N."/>
        </authorList>
    </citation>
    <scope>NUCLEOTIDE SEQUENCE [LARGE SCALE GENOMIC DNA]</scope>
    <source>
        <strain evidence="1 2">GGS1</strain>
    </source>
</reference>
<keyword evidence="2" id="KW-1185">Reference proteome</keyword>
<dbReference type="EMBL" id="JARXVH010000031">
    <property type="protein sequence ID" value="MDH6222268.1"/>
    <property type="molecule type" value="Genomic_DNA"/>
</dbReference>